<reference evidence="2 3" key="1">
    <citation type="submission" date="2019-09" db="EMBL/GenBank/DDBJ databases">
        <title>Bacillus ochoae sp. nov., Paenibacillus whitsoniae sp. nov., Paenibacillus spiritus sp. nov. Isolated from the Mars Exploration Rover during spacecraft assembly.</title>
        <authorList>
            <person name="Seuylemezian A."/>
            <person name="Vaishampayan P."/>
        </authorList>
    </citation>
    <scope>NUCLEOTIDE SEQUENCE [LARGE SCALE GENOMIC DNA]</scope>
    <source>
        <strain evidence="2 3">MER_111</strain>
    </source>
</reference>
<protein>
    <submittedName>
        <fullName evidence="2">ImmA/IrrE family metallo-endopeptidase</fullName>
    </submittedName>
</protein>
<dbReference type="RefSeq" id="WP_150458336.1">
    <property type="nucleotide sequence ID" value="NZ_VYKK01000015.1"/>
</dbReference>
<name>A0A5J5G8Q7_9BACL</name>
<sequence length="156" mass="17884">MGSYESLRRKAPIPVHENADLPEDIKGLYIETTNRQAILLNKSIPLLSEKYCVLAEEIGHYYTSAGNILDQSDIRNRKQEKRARNWAYERLVPFACFIEAFHANARNRYEFAELIGVTEEFLEASIVHYQEVYGLSVQVGGYVISFDPLGVTKLIR</sequence>
<feature type="domain" description="IrrE N-terminal-like" evidence="1">
    <location>
        <begin position="11"/>
        <end position="123"/>
    </location>
</feature>
<accession>A0A5J5G8Q7</accession>
<proteinExistence type="predicted"/>
<organism evidence="2 3">
    <name type="scientific">Paenibacillus spiritus</name>
    <dbReference type="NCBI Taxonomy" id="2496557"/>
    <lineage>
        <taxon>Bacteria</taxon>
        <taxon>Bacillati</taxon>
        <taxon>Bacillota</taxon>
        <taxon>Bacilli</taxon>
        <taxon>Bacillales</taxon>
        <taxon>Paenibacillaceae</taxon>
        <taxon>Paenibacillus</taxon>
    </lineage>
</organism>
<gene>
    <name evidence="2" type="ORF">F4V43_11240</name>
</gene>
<dbReference type="Proteomes" id="UP000367750">
    <property type="component" value="Unassembled WGS sequence"/>
</dbReference>
<evidence type="ECO:0000259" key="1">
    <source>
        <dbReference type="Pfam" id="PF06114"/>
    </source>
</evidence>
<dbReference type="Pfam" id="PF06114">
    <property type="entry name" value="Peptidase_M78"/>
    <property type="match status" value="1"/>
</dbReference>
<evidence type="ECO:0000313" key="3">
    <source>
        <dbReference type="Proteomes" id="UP000367750"/>
    </source>
</evidence>
<dbReference type="EMBL" id="VYKK01000015">
    <property type="protein sequence ID" value="KAA9003981.1"/>
    <property type="molecule type" value="Genomic_DNA"/>
</dbReference>
<keyword evidence="3" id="KW-1185">Reference proteome</keyword>
<comment type="caution">
    <text evidence="2">The sequence shown here is derived from an EMBL/GenBank/DDBJ whole genome shotgun (WGS) entry which is preliminary data.</text>
</comment>
<evidence type="ECO:0000313" key="2">
    <source>
        <dbReference type="EMBL" id="KAA9003981.1"/>
    </source>
</evidence>
<dbReference type="OrthoDB" id="1707128at2"/>
<dbReference type="InterPro" id="IPR010359">
    <property type="entry name" value="IrrE_HExxH"/>
</dbReference>
<dbReference type="AlphaFoldDB" id="A0A5J5G8Q7"/>